<accession>A0A917XF96</accession>
<reference evidence="1" key="2">
    <citation type="submission" date="2020-09" db="EMBL/GenBank/DDBJ databases">
        <authorList>
            <person name="Sun Q."/>
            <person name="Zhou Y."/>
        </authorList>
    </citation>
    <scope>NUCLEOTIDE SEQUENCE</scope>
    <source>
        <strain evidence="1">CGMCC 4.7110</strain>
    </source>
</reference>
<evidence type="ECO:0000313" key="2">
    <source>
        <dbReference type="Proteomes" id="UP000653411"/>
    </source>
</evidence>
<organism evidence="1 2">
    <name type="scientific">Streptomyces fuscichromogenes</name>
    <dbReference type="NCBI Taxonomy" id="1324013"/>
    <lineage>
        <taxon>Bacteria</taxon>
        <taxon>Bacillati</taxon>
        <taxon>Actinomycetota</taxon>
        <taxon>Actinomycetes</taxon>
        <taxon>Kitasatosporales</taxon>
        <taxon>Streptomycetaceae</taxon>
        <taxon>Streptomyces</taxon>
    </lineage>
</organism>
<evidence type="ECO:0000313" key="1">
    <source>
        <dbReference type="EMBL" id="GGN19769.1"/>
    </source>
</evidence>
<dbReference type="EMBL" id="BMML01000011">
    <property type="protein sequence ID" value="GGN19769.1"/>
    <property type="molecule type" value="Genomic_DNA"/>
</dbReference>
<sequence length="89" mass="9257">MRSVPVLSASTGLIYGSAQDPGLAAGGTYVWYTEAIDFGTGKTVWKKRVGAGGSYNDVGMILSLGPDGTLYDSVRDGVVAVKDSREPLS</sequence>
<gene>
    <name evidence="1" type="ORF">GCM10011578_049830</name>
</gene>
<name>A0A917XF96_9ACTN</name>
<dbReference type="RefSeq" id="WP_189265029.1">
    <property type="nucleotide sequence ID" value="NZ_BMML01000011.1"/>
</dbReference>
<dbReference type="Proteomes" id="UP000653411">
    <property type="component" value="Unassembled WGS sequence"/>
</dbReference>
<dbReference type="AlphaFoldDB" id="A0A917XF96"/>
<protein>
    <submittedName>
        <fullName evidence="1">Uncharacterized protein</fullName>
    </submittedName>
</protein>
<reference evidence="1" key="1">
    <citation type="journal article" date="2014" name="Int. J. Syst. Evol. Microbiol.">
        <title>Complete genome sequence of Corynebacterium casei LMG S-19264T (=DSM 44701T), isolated from a smear-ripened cheese.</title>
        <authorList>
            <consortium name="US DOE Joint Genome Institute (JGI-PGF)"/>
            <person name="Walter F."/>
            <person name="Albersmeier A."/>
            <person name="Kalinowski J."/>
            <person name="Ruckert C."/>
        </authorList>
    </citation>
    <scope>NUCLEOTIDE SEQUENCE</scope>
    <source>
        <strain evidence="1">CGMCC 4.7110</strain>
    </source>
</reference>
<keyword evidence="2" id="KW-1185">Reference proteome</keyword>
<comment type="caution">
    <text evidence="1">The sequence shown here is derived from an EMBL/GenBank/DDBJ whole genome shotgun (WGS) entry which is preliminary data.</text>
</comment>
<proteinExistence type="predicted"/>